<name>A0A518K5T5_9BACT</name>
<keyword evidence="5" id="KW-0732">Signal</keyword>
<dbReference type="KEGG" id="bmei:Spa11_13390"/>
<dbReference type="InterPro" id="IPR019734">
    <property type="entry name" value="TPR_rpt"/>
</dbReference>
<dbReference type="Proteomes" id="UP000316426">
    <property type="component" value="Chromosome"/>
</dbReference>
<feature type="chain" id="PRO_5021941824" evidence="5">
    <location>
        <begin position="23"/>
        <end position="369"/>
    </location>
</feature>
<keyword evidence="1" id="KW-0677">Repeat</keyword>
<dbReference type="SUPFAM" id="SSF48452">
    <property type="entry name" value="TPR-like"/>
    <property type="match status" value="1"/>
</dbReference>
<evidence type="ECO:0000313" key="7">
    <source>
        <dbReference type="Proteomes" id="UP000316426"/>
    </source>
</evidence>
<feature type="compositionally biased region" description="Low complexity" evidence="4">
    <location>
        <begin position="318"/>
        <end position="328"/>
    </location>
</feature>
<feature type="repeat" description="TPR" evidence="3">
    <location>
        <begin position="159"/>
        <end position="192"/>
    </location>
</feature>
<dbReference type="InterPro" id="IPR013105">
    <property type="entry name" value="TPR_2"/>
</dbReference>
<feature type="repeat" description="TPR" evidence="3">
    <location>
        <begin position="257"/>
        <end position="290"/>
    </location>
</feature>
<sequence length="369" mass="38338" precursor="true">MRNHLTAAIAATMSLAAIDAAAAPASMLHTLPSGAQPSQSAPAEKGPFSWATKWFRDKPTEQAPPPEASPSPILAYQPPMSSAQLAKPAGTATRPSATNAAFAAKQPPAMNSAWHGFGGVAIPAVSTPSDTTPIRQAPRTPMNQISPSIGATSTPADEARSLREQGHAKDRAGELIAAEQLYRQALAADPTSAASVNDLGLCLARQGKLEPSAAILRQAITMRPDKQLYRNNIATVLVELGKTDEALSHLQAVGSPAAAHYNVGQLLARGGKVADAKTHLEKAIQIEPSLGAAREALAKLDAPSVEALADQEPTKSEPIAVAQAAPATPQLPQPSPETDITPLEPAVTRQEALSGPPSFPRLLPPVINR</sequence>
<dbReference type="SMART" id="SM00028">
    <property type="entry name" value="TPR"/>
    <property type="match status" value="3"/>
</dbReference>
<reference evidence="6 7" key="1">
    <citation type="submission" date="2019-02" db="EMBL/GenBank/DDBJ databases">
        <title>Deep-cultivation of Planctomycetes and their phenomic and genomic characterization uncovers novel biology.</title>
        <authorList>
            <person name="Wiegand S."/>
            <person name="Jogler M."/>
            <person name="Boedeker C."/>
            <person name="Pinto D."/>
            <person name="Vollmers J."/>
            <person name="Rivas-Marin E."/>
            <person name="Kohn T."/>
            <person name="Peeters S.H."/>
            <person name="Heuer A."/>
            <person name="Rast P."/>
            <person name="Oberbeckmann S."/>
            <person name="Bunk B."/>
            <person name="Jeske O."/>
            <person name="Meyerdierks A."/>
            <person name="Storesund J.E."/>
            <person name="Kallscheuer N."/>
            <person name="Luecker S."/>
            <person name="Lage O.M."/>
            <person name="Pohl T."/>
            <person name="Merkel B.J."/>
            <person name="Hornburger P."/>
            <person name="Mueller R.-W."/>
            <person name="Bruemmer F."/>
            <person name="Labrenz M."/>
            <person name="Spormann A.M."/>
            <person name="Op den Camp H."/>
            <person name="Overmann J."/>
            <person name="Amann R."/>
            <person name="Jetten M.S.M."/>
            <person name="Mascher T."/>
            <person name="Medema M.H."/>
            <person name="Devos D.P."/>
            <person name="Kaster A.-K."/>
            <person name="Ovreas L."/>
            <person name="Rohde M."/>
            <person name="Galperin M.Y."/>
            <person name="Jogler C."/>
        </authorList>
    </citation>
    <scope>NUCLEOTIDE SEQUENCE [LARGE SCALE GENOMIC DNA]</scope>
    <source>
        <strain evidence="6 7">Spa11</strain>
    </source>
</reference>
<feature type="compositionally biased region" description="Polar residues" evidence="4">
    <location>
        <begin position="141"/>
        <end position="155"/>
    </location>
</feature>
<evidence type="ECO:0000313" key="6">
    <source>
        <dbReference type="EMBL" id="QDV73146.1"/>
    </source>
</evidence>
<evidence type="ECO:0000256" key="3">
    <source>
        <dbReference type="PROSITE-ProRule" id="PRU00339"/>
    </source>
</evidence>
<evidence type="ECO:0000256" key="5">
    <source>
        <dbReference type="SAM" id="SignalP"/>
    </source>
</evidence>
<gene>
    <name evidence="6" type="ORF">Spa11_13390</name>
</gene>
<dbReference type="InterPro" id="IPR052943">
    <property type="entry name" value="TMTC_O-mannosyl-trnsfr"/>
</dbReference>
<feature type="signal peptide" evidence="5">
    <location>
        <begin position="1"/>
        <end position="22"/>
    </location>
</feature>
<protein>
    <submittedName>
        <fullName evidence="6">Tetratricopeptide repeat protein</fullName>
    </submittedName>
</protein>
<keyword evidence="2 3" id="KW-0802">TPR repeat</keyword>
<dbReference type="PANTHER" id="PTHR44809:SF1">
    <property type="entry name" value="PROTEIN O-MANNOSYL-TRANSFERASE TMTC1"/>
    <property type="match status" value="1"/>
</dbReference>
<dbReference type="Pfam" id="PF07719">
    <property type="entry name" value="TPR_2"/>
    <property type="match status" value="1"/>
</dbReference>
<dbReference type="EMBL" id="CP036349">
    <property type="protein sequence ID" value="QDV73146.1"/>
    <property type="molecule type" value="Genomic_DNA"/>
</dbReference>
<evidence type="ECO:0000256" key="4">
    <source>
        <dbReference type="SAM" id="MobiDB-lite"/>
    </source>
</evidence>
<feature type="region of interest" description="Disordered" evidence="4">
    <location>
        <begin position="307"/>
        <end position="369"/>
    </location>
</feature>
<keyword evidence="7" id="KW-1185">Reference proteome</keyword>
<dbReference type="RefSeq" id="WP_145109623.1">
    <property type="nucleotide sequence ID" value="NZ_CP036349.1"/>
</dbReference>
<dbReference type="InterPro" id="IPR011990">
    <property type="entry name" value="TPR-like_helical_dom_sf"/>
</dbReference>
<feature type="region of interest" description="Disordered" evidence="4">
    <location>
        <begin position="58"/>
        <end position="97"/>
    </location>
</feature>
<proteinExistence type="predicted"/>
<evidence type="ECO:0000256" key="2">
    <source>
        <dbReference type="ARBA" id="ARBA00022803"/>
    </source>
</evidence>
<accession>A0A518K5T5</accession>
<evidence type="ECO:0000256" key="1">
    <source>
        <dbReference type="ARBA" id="ARBA00022737"/>
    </source>
</evidence>
<dbReference type="AlphaFoldDB" id="A0A518K5T5"/>
<dbReference type="Pfam" id="PF13432">
    <property type="entry name" value="TPR_16"/>
    <property type="match status" value="1"/>
</dbReference>
<dbReference type="PROSITE" id="PS50005">
    <property type="entry name" value="TPR"/>
    <property type="match status" value="2"/>
</dbReference>
<organism evidence="6 7">
    <name type="scientific">Botrimarina mediterranea</name>
    <dbReference type="NCBI Taxonomy" id="2528022"/>
    <lineage>
        <taxon>Bacteria</taxon>
        <taxon>Pseudomonadati</taxon>
        <taxon>Planctomycetota</taxon>
        <taxon>Planctomycetia</taxon>
        <taxon>Pirellulales</taxon>
        <taxon>Lacipirellulaceae</taxon>
        <taxon>Botrimarina</taxon>
    </lineage>
</organism>
<dbReference type="Gene3D" id="1.25.40.10">
    <property type="entry name" value="Tetratricopeptide repeat domain"/>
    <property type="match status" value="2"/>
</dbReference>
<feature type="region of interest" description="Disordered" evidence="4">
    <location>
        <begin position="124"/>
        <end position="160"/>
    </location>
</feature>
<dbReference type="PANTHER" id="PTHR44809">
    <property type="match status" value="1"/>
</dbReference>